<dbReference type="AlphaFoldDB" id="A0A1N6JBI0"/>
<evidence type="ECO:0008006" key="5">
    <source>
        <dbReference type="Google" id="ProtNLM"/>
    </source>
</evidence>
<evidence type="ECO:0000256" key="2">
    <source>
        <dbReference type="SAM" id="SignalP"/>
    </source>
</evidence>
<name>A0A1N6JBI0_9BURK</name>
<evidence type="ECO:0000313" key="3">
    <source>
        <dbReference type="EMBL" id="SIO41496.1"/>
    </source>
</evidence>
<dbReference type="EMBL" id="FSRM01000002">
    <property type="protein sequence ID" value="SIO41496.1"/>
    <property type="molecule type" value="Genomic_DNA"/>
</dbReference>
<feature type="chain" id="PRO_5012862287" description="DUF4148 domain-containing protein" evidence="2">
    <location>
        <begin position="23"/>
        <end position="126"/>
    </location>
</feature>
<protein>
    <recommendedName>
        <fullName evidence="5">DUF4148 domain-containing protein</fullName>
    </recommendedName>
</protein>
<dbReference type="Pfam" id="PF13663">
    <property type="entry name" value="DUF4148"/>
    <property type="match status" value="1"/>
</dbReference>
<gene>
    <name evidence="3" type="ORF">SAMN05444168_4137</name>
</gene>
<feature type="region of interest" description="Disordered" evidence="1">
    <location>
        <begin position="83"/>
        <end position="107"/>
    </location>
</feature>
<evidence type="ECO:0000256" key="1">
    <source>
        <dbReference type="SAM" id="MobiDB-lite"/>
    </source>
</evidence>
<dbReference type="Proteomes" id="UP000184693">
    <property type="component" value="Unassembled WGS sequence"/>
</dbReference>
<feature type="signal peptide" evidence="2">
    <location>
        <begin position="1"/>
        <end position="22"/>
    </location>
</feature>
<feature type="compositionally biased region" description="Low complexity" evidence="1">
    <location>
        <begin position="87"/>
        <end position="99"/>
    </location>
</feature>
<proteinExistence type="predicted"/>
<accession>A0A1N6JBI0</accession>
<organism evidence="3 4">
    <name type="scientific">Paraburkholderia phenazinium</name>
    <dbReference type="NCBI Taxonomy" id="60549"/>
    <lineage>
        <taxon>Bacteria</taxon>
        <taxon>Pseudomonadati</taxon>
        <taxon>Pseudomonadota</taxon>
        <taxon>Betaproteobacteria</taxon>
        <taxon>Burkholderiales</taxon>
        <taxon>Burkholderiaceae</taxon>
        <taxon>Paraburkholderia</taxon>
    </lineage>
</organism>
<dbReference type="InterPro" id="IPR025421">
    <property type="entry name" value="DUF4148"/>
</dbReference>
<evidence type="ECO:0000313" key="4">
    <source>
        <dbReference type="Proteomes" id="UP000184693"/>
    </source>
</evidence>
<keyword evidence="2" id="KW-0732">Signal</keyword>
<reference evidence="3 4" key="1">
    <citation type="submission" date="2016-11" db="EMBL/GenBank/DDBJ databases">
        <authorList>
            <person name="Jaros S."/>
            <person name="Januszkiewicz K."/>
            <person name="Wedrychowicz H."/>
        </authorList>
    </citation>
    <scope>NUCLEOTIDE SEQUENCE [LARGE SCALE GENOMIC DNA]</scope>
    <source>
        <strain evidence="3 4">GAS86</strain>
    </source>
</reference>
<sequence>MKTFISLTLAACAFASPALSFAQSANAPVTRAQVYTDLVRVEQAGYSPAAGDPNYPADIQAAEAKIAAQNGAAVANSTAGDAAEATSMGVPSSGSSESGTRAPLNGTGSNAACVGPVSFCSLYSGG</sequence>